<keyword evidence="1" id="KW-0732">Signal</keyword>
<reference evidence="3" key="2">
    <citation type="journal article" date="2016" name="Sci. Rep.">
        <title>Dictyocaulus viviparus genome, variome and transcriptome elucidate lungworm biology and support future intervention.</title>
        <authorList>
            <person name="McNulty S.N."/>
            <person name="Strube C."/>
            <person name="Rosa B.A."/>
            <person name="Martin J.C."/>
            <person name="Tyagi R."/>
            <person name="Choi Y.J."/>
            <person name="Wang Q."/>
            <person name="Hallsworth Pepin K."/>
            <person name="Zhang X."/>
            <person name="Ozersky P."/>
            <person name="Wilson R.K."/>
            <person name="Sternberg P.W."/>
            <person name="Gasser R.B."/>
            <person name="Mitreva M."/>
        </authorList>
    </citation>
    <scope>NUCLEOTIDE SEQUENCE [LARGE SCALE GENOMIC DNA]</scope>
    <source>
        <strain evidence="3">HannoverDv2000</strain>
    </source>
</reference>
<dbReference type="Proteomes" id="UP000053766">
    <property type="component" value="Unassembled WGS sequence"/>
</dbReference>
<name>A0A0D8XU52_DICVI</name>
<protein>
    <submittedName>
        <fullName evidence="2">Uncharacterized protein</fullName>
    </submittedName>
</protein>
<sequence>MIFSLYLVISAVYFYNNVDAECSNSIGCLESSNHAPTNNYLRYGESIDAVGQHVRARRRVKRQLFNRYYGFYGGQTLRGPDIDFLTRYFNSYYPNQWYPTHNKPPRQYPGSRYPFWFPNPFYPRQWGPGFGYPQWRPRPANPGLRDGRRDITIERNNSISIKIPVAQQRSS</sequence>
<feature type="chain" id="PRO_5002335947" evidence="1">
    <location>
        <begin position="21"/>
        <end position="171"/>
    </location>
</feature>
<dbReference type="AlphaFoldDB" id="A0A0D8XU52"/>
<keyword evidence="3" id="KW-1185">Reference proteome</keyword>
<evidence type="ECO:0000313" key="2">
    <source>
        <dbReference type="EMBL" id="KJH48050.1"/>
    </source>
</evidence>
<gene>
    <name evidence="2" type="ORF">DICVIV_05845</name>
</gene>
<reference evidence="2 3" key="1">
    <citation type="submission" date="2013-11" db="EMBL/GenBank/DDBJ databases">
        <title>Draft genome of the bovine lungworm Dictyocaulus viviparus.</title>
        <authorList>
            <person name="Mitreva M."/>
        </authorList>
    </citation>
    <scope>NUCLEOTIDE SEQUENCE [LARGE SCALE GENOMIC DNA]</scope>
    <source>
        <strain evidence="2 3">HannoverDv2000</strain>
    </source>
</reference>
<feature type="signal peptide" evidence="1">
    <location>
        <begin position="1"/>
        <end position="20"/>
    </location>
</feature>
<proteinExistence type="predicted"/>
<evidence type="ECO:0000313" key="3">
    <source>
        <dbReference type="Proteomes" id="UP000053766"/>
    </source>
</evidence>
<dbReference type="EMBL" id="KN716282">
    <property type="protein sequence ID" value="KJH48050.1"/>
    <property type="molecule type" value="Genomic_DNA"/>
</dbReference>
<accession>A0A0D8XU52</accession>
<organism evidence="2 3">
    <name type="scientific">Dictyocaulus viviparus</name>
    <name type="common">Bovine lungworm</name>
    <dbReference type="NCBI Taxonomy" id="29172"/>
    <lineage>
        <taxon>Eukaryota</taxon>
        <taxon>Metazoa</taxon>
        <taxon>Ecdysozoa</taxon>
        <taxon>Nematoda</taxon>
        <taxon>Chromadorea</taxon>
        <taxon>Rhabditida</taxon>
        <taxon>Rhabditina</taxon>
        <taxon>Rhabditomorpha</taxon>
        <taxon>Strongyloidea</taxon>
        <taxon>Metastrongylidae</taxon>
        <taxon>Dictyocaulus</taxon>
    </lineage>
</organism>
<evidence type="ECO:0000256" key="1">
    <source>
        <dbReference type="SAM" id="SignalP"/>
    </source>
</evidence>